<organism evidence="1 2">
    <name type="scientific">Rhamnella rubrinervis</name>
    <dbReference type="NCBI Taxonomy" id="2594499"/>
    <lineage>
        <taxon>Eukaryota</taxon>
        <taxon>Viridiplantae</taxon>
        <taxon>Streptophyta</taxon>
        <taxon>Embryophyta</taxon>
        <taxon>Tracheophyta</taxon>
        <taxon>Spermatophyta</taxon>
        <taxon>Magnoliopsida</taxon>
        <taxon>eudicotyledons</taxon>
        <taxon>Gunneridae</taxon>
        <taxon>Pentapetalae</taxon>
        <taxon>rosids</taxon>
        <taxon>fabids</taxon>
        <taxon>Rosales</taxon>
        <taxon>Rhamnaceae</taxon>
        <taxon>rhamnoid group</taxon>
        <taxon>Rhamneae</taxon>
        <taxon>Rhamnella</taxon>
    </lineage>
</organism>
<reference evidence="1" key="1">
    <citation type="submission" date="2020-03" db="EMBL/GenBank/DDBJ databases">
        <title>A high-quality chromosome-level genome assembly of a woody plant with both climbing and erect habits, Rhamnella rubrinervis.</title>
        <authorList>
            <person name="Lu Z."/>
            <person name="Yang Y."/>
            <person name="Zhu X."/>
            <person name="Sun Y."/>
        </authorList>
    </citation>
    <scope>NUCLEOTIDE SEQUENCE</scope>
    <source>
        <strain evidence="1">BYM</strain>
        <tissue evidence="1">Leaf</tissue>
    </source>
</reference>
<gene>
    <name evidence="1" type="ORF">FNV43_RR07128</name>
</gene>
<proteinExistence type="predicted"/>
<name>A0A8K0MM35_9ROSA</name>
<evidence type="ECO:0000313" key="2">
    <source>
        <dbReference type="Proteomes" id="UP000796880"/>
    </source>
</evidence>
<dbReference type="AlphaFoldDB" id="A0A8K0MM35"/>
<accession>A0A8K0MM35</accession>
<keyword evidence="2" id="KW-1185">Reference proteome</keyword>
<dbReference type="EMBL" id="VOIH02000003">
    <property type="protein sequence ID" value="KAF3451039.1"/>
    <property type="molecule type" value="Genomic_DNA"/>
</dbReference>
<comment type="caution">
    <text evidence="1">The sequence shown here is derived from an EMBL/GenBank/DDBJ whole genome shotgun (WGS) entry which is preliminary data.</text>
</comment>
<dbReference type="OrthoDB" id="1418535at2759"/>
<evidence type="ECO:0000313" key="1">
    <source>
        <dbReference type="EMBL" id="KAF3451039.1"/>
    </source>
</evidence>
<dbReference type="PANTHER" id="PTHR33491">
    <property type="entry name" value="OSJNBA0016N04.9 PROTEIN"/>
    <property type="match status" value="1"/>
</dbReference>
<dbReference type="Proteomes" id="UP000796880">
    <property type="component" value="Unassembled WGS sequence"/>
</dbReference>
<sequence length="217" mass="24485">MSIFFEVTRECYNAESGERIESENSATLETPNSMFTISPKNIFTVIGCESYLYLTFYVNDRSGFCVWASLCTSLDVVRSGNCSGIGCAGKQISYSPQNMTLEAHSFSNDNYTRGFNNCSYAFVVEENQFNFSRDYITNFPQQKLPLALDWPITYDACVKGQGQPFCPCGGNATRHDLEDGSGYYCLWKKGFQGNPYLPHGCQATHKILPLRFFFFSL</sequence>
<protein>
    <submittedName>
        <fullName evidence="1">Uncharacterized protein</fullName>
    </submittedName>
</protein>